<keyword evidence="4" id="KW-1185">Reference proteome</keyword>
<evidence type="ECO:0000259" key="2">
    <source>
        <dbReference type="Pfam" id="PF22980"/>
    </source>
</evidence>
<gene>
    <name evidence="3" type="ORF">BJY01DRAFT_244496</name>
</gene>
<protein>
    <recommendedName>
        <fullName evidence="2">Myb-like DNA-binding domain-containing protein</fullName>
    </recommendedName>
</protein>
<feature type="region of interest" description="Disordered" evidence="1">
    <location>
        <begin position="74"/>
        <end position="197"/>
    </location>
</feature>
<proteinExistence type="predicted"/>
<feature type="compositionally biased region" description="Low complexity" evidence="1">
    <location>
        <begin position="74"/>
        <end position="93"/>
    </location>
</feature>
<organism evidence="3 4">
    <name type="scientific">Aspergillus pseudoustus</name>
    <dbReference type="NCBI Taxonomy" id="1810923"/>
    <lineage>
        <taxon>Eukaryota</taxon>
        <taxon>Fungi</taxon>
        <taxon>Dikarya</taxon>
        <taxon>Ascomycota</taxon>
        <taxon>Pezizomycotina</taxon>
        <taxon>Eurotiomycetes</taxon>
        <taxon>Eurotiomycetidae</taxon>
        <taxon>Eurotiales</taxon>
        <taxon>Aspergillaceae</taxon>
        <taxon>Aspergillus</taxon>
        <taxon>Aspergillus subgen. Nidulantes</taxon>
    </lineage>
</organism>
<accession>A0ABR4KJP5</accession>
<comment type="caution">
    <text evidence="3">The sequence shown here is derived from an EMBL/GenBank/DDBJ whole genome shotgun (WGS) entry which is preliminary data.</text>
</comment>
<feature type="domain" description="Myb-like DNA-binding" evidence="2">
    <location>
        <begin position="8"/>
        <end position="43"/>
    </location>
</feature>
<feature type="compositionally biased region" description="Basic and acidic residues" evidence="1">
    <location>
        <begin position="142"/>
        <end position="152"/>
    </location>
</feature>
<feature type="compositionally biased region" description="Basic residues" evidence="1">
    <location>
        <begin position="110"/>
        <end position="125"/>
    </location>
</feature>
<evidence type="ECO:0000313" key="4">
    <source>
        <dbReference type="Proteomes" id="UP001610446"/>
    </source>
</evidence>
<feature type="compositionally biased region" description="Polar residues" evidence="1">
    <location>
        <begin position="94"/>
        <end position="104"/>
    </location>
</feature>
<feature type="compositionally biased region" description="Basic and acidic residues" evidence="1">
    <location>
        <begin position="184"/>
        <end position="197"/>
    </location>
</feature>
<sequence>MSATVTVDEHISFLLSCIKTLTGKIDFAAVAREQNIVTPGAAYCVHSLPKRVVSLTASSSKRFSRLHKAHGIPATANANADGNGNANGEGAVATSTADQTQEQATGAKGKAGRKRPAANKGKGKAKAGASDAEPPLKKTRVSKKENVIKHEEQDDDEEGGDTGGASNDEVRVKAEHVDDDGVEDVYKDANRGEEEVC</sequence>
<dbReference type="Pfam" id="PF22980">
    <property type="entry name" value="Myb_DNA-bind_8"/>
    <property type="match status" value="1"/>
</dbReference>
<dbReference type="EMBL" id="JBFXLU010000024">
    <property type="protein sequence ID" value="KAL2852498.1"/>
    <property type="molecule type" value="Genomic_DNA"/>
</dbReference>
<evidence type="ECO:0000256" key="1">
    <source>
        <dbReference type="SAM" id="MobiDB-lite"/>
    </source>
</evidence>
<dbReference type="InterPro" id="IPR054505">
    <property type="entry name" value="Myb_DNA-bind_8"/>
</dbReference>
<evidence type="ECO:0000313" key="3">
    <source>
        <dbReference type="EMBL" id="KAL2852498.1"/>
    </source>
</evidence>
<reference evidence="3 4" key="1">
    <citation type="submission" date="2024-07" db="EMBL/GenBank/DDBJ databases">
        <title>Section-level genome sequencing and comparative genomics of Aspergillus sections Usti and Cavernicolus.</title>
        <authorList>
            <consortium name="Lawrence Berkeley National Laboratory"/>
            <person name="Nybo J.L."/>
            <person name="Vesth T.C."/>
            <person name="Theobald S."/>
            <person name="Frisvad J.C."/>
            <person name="Larsen T.O."/>
            <person name="Kjaerboelling I."/>
            <person name="Rothschild-Mancinelli K."/>
            <person name="Lyhne E.K."/>
            <person name="Kogle M.E."/>
            <person name="Barry K."/>
            <person name="Clum A."/>
            <person name="Na H."/>
            <person name="Ledsgaard L."/>
            <person name="Lin J."/>
            <person name="Lipzen A."/>
            <person name="Kuo A."/>
            <person name="Riley R."/>
            <person name="Mondo S."/>
            <person name="Labutti K."/>
            <person name="Haridas S."/>
            <person name="Pangalinan J."/>
            <person name="Salamov A.A."/>
            <person name="Simmons B.A."/>
            <person name="Magnuson J.K."/>
            <person name="Chen J."/>
            <person name="Drula E."/>
            <person name="Henrissat B."/>
            <person name="Wiebenga A."/>
            <person name="Lubbers R.J."/>
            <person name="Gomes A.C."/>
            <person name="Makela M.R."/>
            <person name="Stajich J."/>
            <person name="Grigoriev I.V."/>
            <person name="Mortensen U.H."/>
            <person name="De Vries R.P."/>
            <person name="Baker S.E."/>
            <person name="Andersen M.R."/>
        </authorList>
    </citation>
    <scope>NUCLEOTIDE SEQUENCE [LARGE SCALE GENOMIC DNA]</scope>
    <source>
        <strain evidence="3 4">CBS 123904</strain>
    </source>
</reference>
<name>A0ABR4KJP5_9EURO</name>
<dbReference type="Proteomes" id="UP001610446">
    <property type="component" value="Unassembled WGS sequence"/>
</dbReference>